<evidence type="ECO:0000313" key="2">
    <source>
        <dbReference type="Ensembl" id="ENSMGAP00000025386.1"/>
    </source>
</evidence>
<dbReference type="SMART" id="SM00222">
    <property type="entry name" value="Sec7"/>
    <property type="match status" value="1"/>
</dbReference>
<dbReference type="PROSITE" id="PS50190">
    <property type="entry name" value="SEC7"/>
    <property type="match status" value="1"/>
</dbReference>
<dbReference type="InParanoid" id="A0A803Y0T9"/>
<reference evidence="2 3" key="1">
    <citation type="journal article" date="2010" name="PLoS Biol.">
        <title>Multi-platform next-generation sequencing of the domestic turkey (Meleagris gallopavo): genome assembly and analysis.</title>
        <authorList>
            <person name="Dalloul R.A."/>
            <person name="Long J.A."/>
            <person name="Zimin A.V."/>
            <person name="Aslam L."/>
            <person name="Beal K."/>
            <person name="Blomberg L.A."/>
            <person name="Bouffard P."/>
            <person name="Burt D.W."/>
            <person name="Crasta O."/>
            <person name="Crooijmans R.P."/>
            <person name="Cooper K."/>
            <person name="Coulombe R.A."/>
            <person name="De S."/>
            <person name="Delany M.E."/>
            <person name="Dodgson J.B."/>
            <person name="Dong J.J."/>
            <person name="Evans C."/>
            <person name="Frederickson K.M."/>
            <person name="Flicek P."/>
            <person name="Florea L."/>
            <person name="Folkerts O."/>
            <person name="Groenen M.A."/>
            <person name="Harkins T.T."/>
            <person name="Herrero J."/>
            <person name="Hoffmann S."/>
            <person name="Megens H.J."/>
            <person name="Jiang A."/>
            <person name="de Jong P."/>
            <person name="Kaiser P."/>
            <person name="Kim H."/>
            <person name="Kim K.W."/>
            <person name="Kim S."/>
            <person name="Langenberger D."/>
            <person name="Lee M.K."/>
            <person name="Lee T."/>
            <person name="Mane S."/>
            <person name="Marcais G."/>
            <person name="Marz M."/>
            <person name="McElroy A.P."/>
            <person name="Modise T."/>
            <person name="Nefedov M."/>
            <person name="Notredame C."/>
            <person name="Paton I.R."/>
            <person name="Payne W.S."/>
            <person name="Pertea G."/>
            <person name="Prickett D."/>
            <person name="Puiu D."/>
            <person name="Qioa D."/>
            <person name="Raineri E."/>
            <person name="Ruffier M."/>
            <person name="Salzberg S.L."/>
            <person name="Schatz M.C."/>
            <person name="Scheuring C."/>
            <person name="Schmidt C.J."/>
            <person name="Schroeder S."/>
            <person name="Searle S.M."/>
            <person name="Smith E.J."/>
            <person name="Smith J."/>
            <person name="Sonstegard T.S."/>
            <person name="Stadler P.F."/>
            <person name="Tafer H."/>
            <person name="Tu Z.J."/>
            <person name="Van Tassell C.P."/>
            <person name="Vilella A.J."/>
            <person name="Williams K.P."/>
            <person name="Yorke J.A."/>
            <person name="Zhang L."/>
            <person name="Zhang H.B."/>
            <person name="Zhang X."/>
            <person name="Zhang Y."/>
            <person name="Reed K.M."/>
        </authorList>
    </citation>
    <scope>NUCLEOTIDE SEQUENCE [LARGE SCALE GENOMIC DNA]</scope>
</reference>
<dbReference type="InterPro" id="IPR035999">
    <property type="entry name" value="Sec7_dom_sf"/>
</dbReference>
<sequence>KGQQWLFFSTCTANTCDESQPGVENGSTAVGLDSVSFPDEKADDSLFNYSNEFSKLVAEEYLSFFDFTGLTLDKALRTFLKAFPLMGETQERERVLIHFSRRYCQCNPEESTSEDGVHTLTCALMLLNTDLHGHARWAWA</sequence>
<dbReference type="InterPro" id="IPR023394">
    <property type="entry name" value="Sec7_C_sf"/>
</dbReference>
<keyword evidence="3" id="KW-1185">Reference proteome</keyword>
<accession>A0A803Y0T9</accession>
<dbReference type="Ensembl" id="ENSMGAT00000035318.1">
    <property type="protein sequence ID" value="ENSMGAP00000025386.1"/>
    <property type="gene ID" value="ENSMGAG00000018554.1"/>
</dbReference>
<feature type="domain" description="SEC7" evidence="1">
    <location>
        <begin position="1"/>
        <end position="132"/>
    </location>
</feature>
<dbReference type="GO" id="GO:0005085">
    <property type="term" value="F:guanyl-nucleotide exchange factor activity"/>
    <property type="evidence" value="ECO:0007669"/>
    <property type="project" value="InterPro"/>
</dbReference>
<dbReference type="InterPro" id="IPR000904">
    <property type="entry name" value="Sec7_dom"/>
</dbReference>
<reference evidence="2" key="3">
    <citation type="submission" date="2025-09" db="UniProtKB">
        <authorList>
            <consortium name="Ensembl"/>
        </authorList>
    </citation>
    <scope>IDENTIFICATION</scope>
</reference>
<dbReference type="PANTHER" id="PTHR10663">
    <property type="entry name" value="GUANYL-NUCLEOTIDE EXCHANGE FACTOR"/>
    <property type="match status" value="1"/>
</dbReference>
<protein>
    <recommendedName>
        <fullName evidence="1">SEC7 domain-containing protein</fullName>
    </recommendedName>
</protein>
<proteinExistence type="predicted"/>
<dbReference type="SUPFAM" id="SSF48425">
    <property type="entry name" value="Sec7 domain"/>
    <property type="match status" value="1"/>
</dbReference>
<name>A0A803Y0T9_MELGA</name>
<dbReference type="Proteomes" id="UP000001645">
    <property type="component" value="Chromosome 15"/>
</dbReference>
<reference evidence="2" key="2">
    <citation type="submission" date="2025-08" db="UniProtKB">
        <authorList>
            <consortium name="Ensembl"/>
        </authorList>
    </citation>
    <scope>IDENTIFICATION</scope>
</reference>
<dbReference type="AlphaFoldDB" id="A0A803Y0T9"/>
<dbReference type="Pfam" id="PF01369">
    <property type="entry name" value="Sec7"/>
    <property type="match status" value="1"/>
</dbReference>
<organism evidence="2 3">
    <name type="scientific">Meleagris gallopavo</name>
    <name type="common">Wild turkey</name>
    <dbReference type="NCBI Taxonomy" id="9103"/>
    <lineage>
        <taxon>Eukaryota</taxon>
        <taxon>Metazoa</taxon>
        <taxon>Chordata</taxon>
        <taxon>Craniata</taxon>
        <taxon>Vertebrata</taxon>
        <taxon>Euteleostomi</taxon>
        <taxon>Archelosauria</taxon>
        <taxon>Archosauria</taxon>
        <taxon>Dinosauria</taxon>
        <taxon>Saurischia</taxon>
        <taxon>Theropoda</taxon>
        <taxon>Coelurosauria</taxon>
        <taxon>Aves</taxon>
        <taxon>Neognathae</taxon>
        <taxon>Galloanserae</taxon>
        <taxon>Galliformes</taxon>
        <taxon>Phasianidae</taxon>
        <taxon>Meleagridinae</taxon>
        <taxon>Meleagris</taxon>
    </lineage>
</organism>
<dbReference type="PANTHER" id="PTHR10663:SF329">
    <property type="entry name" value="PH AND SEC7 DOMAIN-CONTAINING PROTEIN 2"/>
    <property type="match status" value="1"/>
</dbReference>
<dbReference type="GeneTree" id="ENSGT00940000159674"/>
<evidence type="ECO:0000259" key="1">
    <source>
        <dbReference type="PROSITE" id="PS50190"/>
    </source>
</evidence>
<dbReference type="GO" id="GO:0032012">
    <property type="term" value="P:regulation of ARF protein signal transduction"/>
    <property type="evidence" value="ECO:0007669"/>
    <property type="project" value="InterPro"/>
</dbReference>
<evidence type="ECO:0000313" key="3">
    <source>
        <dbReference type="Proteomes" id="UP000001645"/>
    </source>
</evidence>
<dbReference type="Gene3D" id="1.10.1000.11">
    <property type="entry name" value="Arf Nucleotide-binding Site Opener,domain 2"/>
    <property type="match status" value="1"/>
</dbReference>